<evidence type="ECO:0000313" key="2">
    <source>
        <dbReference type="Proteomes" id="UP001500390"/>
    </source>
</evidence>
<dbReference type="Proteomes" id="UP001500390">
    <property type="component" value="Unassembled WGS sequence"/>
</dbReference>
<proteinExistence type="predicted"/>
<evidence type="ECO:0000313" key="1">
    <source>
        <dbReference type="EMBL" id="GAA4392394.1"/>
    </source>
</evidence>
<gene>
    <name evidence="1" type="ORF">GCM10023153_11360</name>
</gene>
<keyword evidence="2" id="KW-1185">Reference proteome</keyword>
<name>A0ABP8JLD6_9MICO</name>
<organism evidence="1 2">
    <name type="scientific">Ornithinibacter aureus</name>
    <dbReference type="NCBI Taxonomy" id="622664"/>
    <lineage>
        <taxon>Bacteria</taxon>
        <taxon>Bacillati</taxon>
        <taxon>Actinomycetota</taxon>
        <taxon>Actinomycetes</taxon>
        <taxon>Micrococcales</taxon>
        <taxon>Intrasporangiaceae</taxon>
        <taxon>Ornithinibacter</taxon>
    </lineage>
</organism>
<dbReference type="EMBL" id="BAABFX010000020">
    <property type="protein sequence ID" value="GAA4392394.1"/>
    <property type="molecule type" value="Genomic_DNA"/>
</dbReference>
<dbReference type="RefSeq" id="WP_159903185.1">
    <property type="nucleotide sequence ID" value="NZ_BAABFX010000020.1"/>
</dbReference>
<comment type="caution">
    <text evidence="1">The sequence shown here is derived from an EMBL/GenBank/DDBJ whole genome shotgun (WGS) entry which is preliminary data.</text>
</comment>
<protein>
    <submittedName>
        <fullName evidence="1">Uncharacterized protein</fullName>
    </submittedName>
</protein>
<reference evidence="2" key="1">
    <citation type="journal article" date="2019" name="Int. J. Syst. Evol. Microbiol.">
        <title>The Global Catalogue of Microorganisms (GCM) 10K type strain sequencing project: providing services to taxonomists for standard genome sequencing and annotation.</title>
        <authorList>
            <consortium name="The Broad Institute Genomics Platform"/>
            <consortium name="The Broad Institute Genome Sequencing Center for Infectious Disease"/>
            <person name="Wu L."/>
            <person name="Ma J."/>
        </authorList>
    </citation>
    <scope>NUCLEOTIDE SEQUENCE [LARGE SCALE GENOMIC DNA]</scope>
    <source>
        <strain evidence="2">JCM 17738</strain>
    </source>
</reference>
<sequence>MRSPDFTATSALLPPVYQEQAASFAQVDAYLGLADELARAQVEALEDLLAVTGPDAALRWPTHLPLTAGAQALVADLTATYDEVARWLSFTVPSTWPVGAQGVVARRDFLAKATRLWRRRGTPRGFIDWFTLYHRLSVTTERPVLVEHYKIAGPGFDPDPSTATLFVPVSASVATYAQRIGVAQFVRWYAPAHLDIRVCFVRPDVFDTFAVFADPAVLADTSSAGLATYESDLKAQAKLLRELLCSVVSVVSHADGIHLYGCPAERPPVAERDIDHLGIGALPTDD</sequence>
<accession>A0ABP8JLD6</accession>